<evidence type="ECO:0000256" key="1">
    <source>
        <dbReference type="ARBA" id="ARBA00010062"/>
    </source>
</evidence>
<feature type="signal peptide" evidence="3">
    <location>
        <begin position="1"/>
        <end position="24"/>
    </location>
</feature>
<evidence type="ECO:0000256" key="2">
    <source>
        <dbReference type="ARBA" id="ARBA00022729"/>
    </source>
</evidence>
<reference evidence="5 6" key="1">
    <citation type="submission" date="2023-07" db="EMBL/GenBank/DDBJ databases">
        <authorList>
            <person name="Lian W.-H."/>
        </authorList>
    </citation>
    <scope>NUCLEOTIDE SEQUENCE [LARGE SCALE GENOMIC DNA]</scope>
    <source>
        <strain evidence="5 6">SYSU DXS3180</strain>
    </source>
</reference>
<evidence type="ECO:0000256" key="3">
    <source>
        <dbReference type="SAM" id="SignalP"/>
    </source>
</evidence>
<dbReference type="EMBL" id="JAULBC010000007">
    <property type="protein sequence ID" value="MEX6690058.1"/>
    <property type="molecule type" value="Genomic_DNA"/>
</dbReference>
<dbReference type="RefSeq" id="WP_369331466.1">
    <property type="nucleotide sequence ID" value="NZ_JAULBC010000007.1"/>
</dbReference>
<accession>A0ABV3ZJR6</accession>
<dbReference type="Pfam" id="PF13458">
    <property type="entry name" value="Peripla_BP_6"/>
    <property type="match status" value="1"/>
</dbReference>
<comment type="caution">
    <text evidence="5">The sequence shown here is derived from an EMBL/GenBank/DDBJ whole genome shotgun (WGS) entry which is preliminary data.</text>
</comment>
<organism evidence="5 6">
    <name type="scientific">Danxiaibacter flavus</name>
    <dbReference type="NCBI Taxonomy" id="3049108"/>
    <lineage>
        <taxon>Bacteria</taxon>
        <taxon>Pseudomonadati</taxon>
        <taxon>Bacteroidota</taxon>
        <taxon>Chitinophagia</taxon>
        <taxon>Chitinophagales</taxon>
        <taxon>Chitinophagaceae</taxon>
        <taxon>Danxiaibacter</taxon>
    </lineage>
</organism>
<dbReference type="SUPFAM" id="SSF53822">
    <property type="entry name" value="Periplasmic binding protein-like I"/>
    <property type="match status" value="1"/>
</dbReference>
<sequence>MNKITLKTFIFFFALSFGLSNVNAQHEIHRGKVKVAILAPLYLDSAFSGSAYKLQGNSIPKYILPGLDFYHGIMTAIDSLKKENTPIDVAIYDTKKVGKGINSILAEIKADSSTLIIAAFNNASEQKAVSDFSFAENIPVLSATYPNDANLTGNPFFVMLNSTISTHINAIYDYARRNYSRYKIIYVTRNGGFETRIKSQFDNLNKNKGLVYKTINLSDTFDPAALLYSMDSTKQNLVICGSLDDVFGLNIVRTISAAKSYRTTVLGMPTWESNDSFNNPDCNGVEFVFTTPYNYSRTDNIGQYMTAVYRRDHFGRPTDMYFKGFESMYHFSKLLVKYRTNILNNISDPSFKISTDFYFEPVRLTKESYAPDYIENKKIYFVKKQDGMVKAVN</sequence>
<dbReference type="Proteomes" id="UP001560573">
    <property type="component" value="Unassembled WGS sequence"/>
</dbReference>
<feature type="domain" description="Leucine-binding protein" evidence="4">
    <location>
        <begin position="71"/>
        <end position="336"/>
    </location>
</feature>
<dbReference type="InterPro" id="IPR028082">
    <property type="entry name" value="Peripla_BP_I"/>
</dbReference>
<name>A0ABV3ZJR6_9BACT</name>
<evidence type="ECO:0000259" key="4">
    <source>
        <dbReference type="Pfam" id="PF13458"/>
    </source>
</evidence>
<evidence type="ECO:0000313" key="6">
    <source>
        <dbReference type="Proteomes" id="UP001560573"/>
    </source>
</evidence>
<gene>
    <name evidence="5" type="ORF">QTN47_21295</name>
</gene>
<comment type="similarity">
    <text evidence="1">Belongs to the leucine-binding protein family.</text>
</comment>
<feature type="chain" id="PRO_5045965023" evidence="3">
    <location>
        <begin position="25"/>
        <end position="393"/>
    </location>
</feature>
<keyword evidence="2 3" id="KW-0732">Signal</keyword>
<evidence type="ECO:0000313" key="5">
    <source>
        <dbReference type="EMBL" id="MEX6690058.1"/>
    </source>
</evidence>
<dbReference type="Gene3D" id="3.40.50.2300">
    <property type="match status" value="2"/>
</dbReference>
<dbReference type="InterPro" id="IPR028081">
    <property type="entry name" value="Leu-bd"/>
</dbReference>
<keyword evidence="6" id="KW-1185">Reference proteome</keyword>
<protein>
    <submittedName>
        <fullName evidence="5">ABC transporter substrate-binding protein</fullName>
    </submittedName>
</protein>
<proteinExistence type="inferred from homology"/>